<organism evidence="15 16">
    <name type="scientific">Piscinibacterium candidicorallinum</name>
    <dbReference type="NCBI Taxonomy" id="1793872"/>
    <lineage>
        <taxon>Bacteria</taxon>
        <taxon>Pseudomonadati</taxon>
        <taxon>Pseudomonadota</taxon>
        <taxon>Betaproteobacteria</taxon>
        <taxon>Burkholderiales</taxon>
        <taxon>Piscinibacterium</taxon>
    </lineage>
</organism>
<dbReference type="Proteomes" id="UP001595556">
    <property type="component" value="Unassembled WGS sequence"/>
</dbReference>
<evidence type="ECO:0000313" key="15">
    <source>
        <dbReference type="EMBL" id="MFC3146197.1"/>
    </source>
</evidence>
<dbReference type="Gene3D" id="1.10.287.130">
    <property type="match status" value="1"/>
</dbReference>
<dbReference type="InterPro" id="IPR036097">
    <property type="entry name" value="HisK_dim/P_sf"/>
</dbReference>
<evidence type="ECO:0000256" key="12">
    <source>
        <dbReference type="SAM" id="Phobius"/>
    </source>
</evidence>
<dbReference type="InterPro" id="IPR036890">
    <property type="entry name" value="HATPase_C_sf"/>
</dbReference>
<dbReference type="InterPro" id="IPR003661">
    <property type="entry name" value="HisK_dim/P_dom"/>
</dbReference>
<dbReference type="CDD" id="cd00075">
    <property type="entry name" value="HATPase"/>
    <property type="match status" value="1"/>
</dbReference>
<evidence type="ECO:0000259" key="14">
    <source>
        <dbReference type="PROSITE" id="PS50885"/>
    </source>
</evidence>
<dbReference type="Gene3D" id="3.30.565.10">
    <property type="entry name" value="Histidine kinase-like ATPase, C-terminal domain"/>
    <property type="match status" value="1"/>
</dbReference>
<evidence type="ECO:0000256" key="4">
    <source>
        <dbReference type="ARBA" id="ARBA00022553"/>
    </source>
</evidence>
<evidence type="ECO:0000259" key="13">
    <source>
        <dbReference type="PROSITE" id="PS50109"/>
    </source>
</evidence>
<dbReference type="SMART" id="SM00387">
    <property type="entry name" value="HATPase_c"/>
    <property type="match status" value="1"/>
</dbReference>
<dbReference type="PRINTS" id="PR00344">
    <property type="entry name" value="BCTRLSENSOR"/>
</dbReference>
<comment type="catalytic activity">
    <reaction evidence="1">
        <text>ATP + protein L-histidine = ADP + protein N-phospho-L-histidine.</text>
        <dbReference type="EC" id="2.7.13.3"/>
    </reaction>
</comment>
<dbReference type="SUPFAM" id="SSF55874">
    <property type="entry name" value="ATPase domain of HSP90 chaperone/DNA topoisomerase II/histidine kinase"/>
    <property type="match status" value="1"/>
</dbReference>
<dbReference type="EC" id="2.7.13.3" evidence="3"/>
<feature type="transmembrane region" description="Helical" evidence="12">
    <location>
        <begin position="67"/>
        <end position="90"/>
    </location>
</feature>
<protein>
    <recommendedName>
        <fullName evidence="3">histidine kinase</fullName>
        <ecNumber evidence="3">2.7.13.3</ecNumber>
    </recommendedName>
</protein>
<dbReference type="InterPro" id="IPR003660">
    <property type="entry name" value="HAMP_dom"/>
</dbReference>
<dbReference type="EMBL" id="JBHRTI010000003">
    <property type="protein sequence ID" value="MFC3146197.1"/>
    <property type="molecule type" value="Genomic_DNA"/>
</dbReference>
<reference evidence="16" key="1">
    <citation type="journal article" date="2019" name="Int. J. Syst. Evol. Microbiol.">
        <title>The Global Catalogue of Microorganisms (GCM) 10K type strain sequencing project: providing services to taxonomists for standard genome sequencing and annotation.</title>
        <authorList>
            <consortium name="The Broad Institute Genomics Platform"/>
            <consortium name="The Broad Institute Genome Sequencing Center for Infectious Disease"/>
            <person name="Wu L."/>
            <person name="Ma J."/>
        </authorList>
    </citation>
    <scope>NUCLEOTIDE SEQUENCE [LARGE SCALE GENOMIC DNA]</scope>
    <source>
        <strain evidence="16">KCTC 52168</strain>
    </source>
</reference>
<comment type="caution">
    <text evidence="15">The sequence shown here is derived from an EMBL/GenBank/DDBJ whole genome shotgun (WGS) entry which is preliminary data.</text>
</comment>
<dbReference type="PANTHER" id="PTHR45436:SF1">
    <property type="entry name" value="SENSOR PROTEIN QSEC"/>
    <property type="match status" value="1"/>
</dbReference>
<accession>A0ABV7H2F4</accession>
<feature type="transmembrane region" description="Helical" evidence="12">
    <location>
        <begin position="243"/>
        <end position="266"/>
    </location>
</feature>
<dbReference type="PROSITE" id="PS50885">
    <property type="entry name" value="HAMP"/>
    <property type="match status" value="1"/>
</dbReference>
<feature type="compositionally biased region" description="Low complexity" evidence="11">
    <location>
        <begin position="12"/>
        <end position="21"/>
    </location>
</feature>
<sequence length="556" mass="60006">MSEGLPAEDRPPGAAADAAGASAARASWAARHGGARRRIDLEPTGVIEAPPPPADGPKPARSLFGQIMIWVLMPLLLLWPLGVALTYPIAQAIGSGPFDRSLEVATEALAEQVRRVGTNPVALAELGRRLVRSDAESPQIFQVRQADGDNLAGDPSLPMPRVNDDPSEAEPGRIYLQDLRFFDDDWRVAYTWVELPRGLSAPGTRSNAADTPEAAANDAANPAYVLVQVAESSVKRRALAREILQGVSIPQLVMLPIAVLLIWLGLARGIQPLDVISDKLRDRGAANLTPIDLREAPTELAPLVAAFNNVLVRLDENIANQRRFVADAAHQLKTPLAGLRMQAELAMRESSREELERSLKQIARGSQQASRLATQLLSLARAENQAATHEPLEPVDLVALASEVTADWVPEALQRGHDLGFETSDEDVRVLAAPTMLRELLKNLIDNALRYTPVAPGRPGHITVRVWHQPVPMLEVEDSGPGIPESERERVLEPFYRILGGNTDGSGLGLAIVREIVRQHGADLRLMDPAHGGSGLVVRIIFTAGASNEPIPVVEA</sequence>
<dbReference type="RefSeq" id="WP_377300482.1">
    <property type="nucleotide sequence ID" value="NZ_CP180191.1"/>
</dbReference>
<keyword evidence="9" id="KW-0902">Two-component regulatory system</keyword>
<name>A0ABV7H2F4_9BURK</name>
<dbReference type="PANTHER" id="PTHR45436">
    <property type="entry name" value="SENSOR HISTIDINE KINASE YKOH"/>
    <property type="match status" value="1"/>
</dbReference>
<dbReference type="GO" id="GO:0004673">
    <property type="term" value="F:protein histidine kinase activity"/>
    <property type="evidence" value="ECO:0007669"/>
    <property type="project" value="UniProtKB-EC"/>
</dbReference>
<evidence type="ECO:0000256" key="3">
    <source>
        <dbReference type="ARBA" id="ARBA00012438"/>
    </source>
</evidence>
<evidence type="ECO:0000256" key="11">
    <source>
        <dbReference type="SAM" id="MobiDB-lite"/>
    </source>
</evidence>
<evidence type="ECO:0000313" key="16">
    <source>
        <dbReference type="Proteomes" id="UP001595556"/>
    </source>
</evidence>
<dbReference type="SMART" id="SM00388">
    <property type="entry name" value="HisKA"/>
    <property type="match status" value="1"/>
</dbReference>
<dbReference type="Pfam" id="PF02518">
    <property type="entry name" value="HATPase_c"/>
    <property type="match status" value="1"/>
</dbReference>
<feature type="region of interest" description="Disordered" evidence="11">
    <location>
        <begin position="147"/>
        <end position="169"/>
    </location>
</feature>
<proteinExistence type="predicted"/>
<evidence type="ECO:0000256" key="10">
    <source>
        <dbReference type="ARBA" id="ARBA00023136"/>
    </source>
</evidence>
<keyword evidence="10 12" id="KW-0472">Membrane</keyword>
<feature type="region of interest" description="Disordered" evidence="11">
    <location>
        <begin position="1"/>
        <end position="21"/>
    </location>
</feature>
<evidence type="ECO:0000256" key="5">
    <source>
        <dbReference type="ARBA" id="ARBA00022679"/>
    </source>
</evidence>
<evidence type="ECO:0000256" key="1">
    <source>
        <dbReference type="ARBA" id="ARBA00000085"/>
    </source>
</evidence>
<keyword evidence="8 12" id="KW-1133">Transmembrane helix</keyword>
<keyword evidence="6 12" id="KW-0812">Transmembrane</keyword>
<feature type="domain" description="Histidine kinase" evidence="13">
    <location>
        <begin position="327"/>
        <end position="544"/>
    </location>
</feature>
<keyword evidence="16" id="KW-1185">Reference proteome</keyword>
<evidence type="ECO:0000256" key="9">
    <source>
        <dbReference type="ARBA" id="ARBA00023012"/>
    </source>
</evidence>
<dbReference type="InterPro" id="IPR003594">
    <property type="entry name" value="HATPase_dom"/>
</dbReference>
<keyword evidence="5 15" id="KW-0808">Transferase</keyword>
<dbReference type="CDD" id="cd00082">
    <property type="entry name" value="HisKA"/>
    <property type="match status" value="1"/>
</dbReference>
<dbReference type="Pfam" id="PF08521">
    <property type="entry name" value="2CSK_N"/>
    <property type="match status" value="1"/>
</dbReference>
<evidence type="ECO:0000256" key="8">
    <source>
        <dbReference type="ARBA" id="ARBA00022989"/>
    </source>
</evidence>
<evidence type="ECO:0000256" key="6">
    <source>
        <dbReference type="ARBA" id="ARBA00022692"/>
    </source>
</evidence>
<dbReference type="InterPro" id="IPR005467">
    <property type="entry name" value="His_kinase_dom"/>
</dbReference>
<keyword evidence="4" id="KW-0597">Phosphoprotein</keyword>
<keyword evidence="7 15" id="KW-0418">Kinase</keyword>
<dbReference type="InterPro" id="IPR004358">
    <property type="entry name" value="Sig_transdc_His_kin-like_C"/>
</dbReference>
<gene>
    <name evidence="15" type="ORF">ACFOEN_00925</name>
</gene>
<evidence type="ECO:0000256" key="7">
    <source>
        <dbReference type="ARBA" id="ARBA00022777"/>
    </source>
</evidence>
<dbReference type="PROSITE" id="PS50109">
    <property type="entry name" value="HIS_KIN"/>
    <property type="match status" value="1"/>
</dbReference>
<dbReference type="SUPFAM" id="SSF47384">
    <property type="entry name" value="Homodimeric domain of signal transducing histidine kinase"/>
    <property type="match status" value="1"/>
</dbReference>
<comment type="subcellular location">
    <subcellularLocation>
        <location evidence="2">Membrane</location>
    </subcellularLocation>
</comment>
<feature type="domain" description="HAMP" evidence="14">
    <location>
        <begin position="267"/>
        <end position="319"/>
    </location>
</feature>
<feature type="region of interest" description="Disordered" evidence="11">
    <location>
        <begin position="39"/>
        <end position="58"/>
    </location>
</feature>
<dbReference type="Pfam" id="PF00512">
    <property type="entry name" value="HisKA"/>
    <property type="match status" value="1"/>
</dbReference>
<evidence type="ECO:0000256" key="2">
    <source>
        <dbReference type="ARBA" id="ARBA00004370"/>
    </source>
</evidence>
<dbReference type="InterPro" id="IPR013727">
    <property type="entry name" value="2CSK_N"/>
</dbReference>
<dbReference type="InterPro" id="IPR050428">
    <property type="entry name" value="TCS_sensor_his_kinase"/>
</dbReference>